<feature type="non-terminal residue" evidence="1">
    <location>
        <position position="75"/>
    </location>
</feature>
<organism evidence="1 2">
    <name type="scientific">Batillaria attramentaria</name>
    <dbReference type="NCBI Taxonomy" id="370345"/>
    <lineage>
        <taxon>Eukaryota</taxon>
        <taxon>Metazoa</taxon>
        <taxon>Spiralia</taxon>
        <taxon>Lophotrochozoa</taxon>
        <taxon>Mollusca</taxon>
        <taxon>Gastropoda</taxon>
        <taxon>Caenogastropoda</taxon>
        <taxon>Sorbeoconcha</taxon>
        <taxon>Cerithioidea</taxon>
        <taxon>Batillariidae</taxon>
        <taxon>Batillaria</taxon>
    </lineage>
</organism>
<dbReference type="AlphaFoldDB" id="A0ABD0M954"/>
<dbReference type="Proteomes" id="UP001519460">
    <property type="component" value="Unassembled WGS sequence"/>
</dbReference>
<comment type="caution">
    <text evidence="1">The sequence shown here is derived from an EMBL/GenBank/DDBJ whole genome shotgun (WGS) entry which is preliminary data.</text>
</comment>
<sequence length="75" mass="8415">MKRNAPPEILIASDSNQIQLTMPFVNAPLLNTFLLRLSWTALSVKSIMTVAWFTTASLHLESFDTGHRLDIKATE</sequence>
<accession>A0ABD0M954</accession>
<proteinExistence type="predicted"/>
<gene>
    <name evidence="1" type="ORF">BaRGS_00000326</name>
</gene>
<reference evidence="1 2" key="1">
    <citation type="journal article" date="2023" name="Sci. Data">
        <title>Genome assembly of the Korean intertidal mud-creeper Batillaria attramentaria.</title>
        <authorList>
            <person name="Patra A.K."/>
            <person name="Ho P.T."/>
            <person name="Jun S."/>
            <person name="Lee S.J."/>
            <person name="Kim Y."/>
            <person name="Won Y.J."/>
        </authorList>
    </citation>
    <scope>NUCLEOTIDE SEQUENCE [LARGE SCALE GENOMIC DNA]</scope>
    <source>
        <strain evidence="1">Wonlab-2016</strain>
    </source>
</reference>
<protein>
    <submittedName>
        <fullName evidence="1">Uncharacterized protein</fullName>
    </submittedName>
</protein>
<evidence type="ECO:0000313" key="2">
    <source>
        <dbReference type="Proteomes" id="UP001519460"/>
    </source>
</evidence>
<keyword evidence="2" id="KW-1185">Reference proteome</keyword>
<dbReference type="EMBL" id="JACVVK020000002">
    <property type="protein sequence ID" value="KAK7508087.1"/>
    <property type="molecule type" value="Genomic_DNA"/>
</dbReference>
<evidence type="ECO:0000313" key="1">
    <source>
        <dbReference type="EMBL" id="KAK7508087.1"/>
    </source>
</evidence>
<name>A0ABD0M954_9CAEN</name>